<evidence type="ECO:0000313" key="1">
    <source>
        <dbReference type="EMBL" id="KAJ0096399.1"/>
    </source>
</evidence>
<proteinExistence type="predicted"/>
<name>A0ACC1BBQ3_9ROSI</name>
<dbReference type="EMBL" id="CM047901">
    <property type="protein sequence ID" value="KAJ0096399.1"/>
    <property type="molecule type" value="Genomic_DNA"/>
</dbReference>
<gene>
    <name evidence="1" type="ORF">Patl1_29050</name>
</gene>
<keyword evidence="2" id="KW-1185">Reference proteome</keyword>
<accession>A0ACC1BBQ3</accession>
<sequence>MHLKIKTSFWRIQKVAKALPQLHKPRIKLRSQVNKLCHCHSLWQGSDKITRSFPFPRQRLAPVVKPGRGLHESGSRVAAVL</sequence>
<evidence type="ECO:0000313" key="2">
    <source>
        <dbReference type="Proteomes" id="UP001164250"/>
    </source>
</evidence>
<reference evidence="2" key="1">
    <citation type="journal article" date="2023" name="G3 (Bethesda)">
        <title>Genome assembly and association tests identify interacting loci associated with vigor, precocity, and sex in interspecific pistachio rootstocks.</title>
        <authorList>
            <person name="Palmer W."/>
            <person name="Jacygrad E."/>
            <person name="Sagayaradj S."/>
            <person name="Cavanaugh K."/>
            <person name="Han R."/>
            <person name="Bertier L."/>
            <person name="Beede B."/>
            <person name="Kafkas S."/>
            <person name="Golino D."/>
            <person name="Preece J."/>
            <person name="Michelmore R."/>
        </authorList>
    </citation>
    <scope>NUCLEOTIDE SEQUENCE [LARGE SCALE GENOMIC DNA]</scope>
</reference>
<organism evidence="1 2">
    <name type="scientific">Pistacia atlantica</name>
    <dbReference type="NCBI Taxonomy" id="434234"/>
    <lineage>
        <taxon>Eukaryota</taxon>
        <taxon>Viridiplantae</taxon>
        <taxon>Streptophyta</taxon>
        <taxon>Embryophyta</taxon>
        <taxon>Tracheophyta</taxon>
        <taxon>Spermatophyta</taxon>
        <taxon>Magnoliopsida</taxon>
        <taxon>eudicotyledons</taxon>
        <taxon>Gunneridae</taxon>
        <taxon>Pentapetalae</taxon>
        <taxon>rosids</taxon>
        <taxon>malvids</taxon>
        <taxon>Sapindales</taxon>
        <taxon>Anacardiaceae</taxon>
        <taxon>Pistacia</taxon>
    </lineage>
</organism>
<comment type="caution">
    <text evidence="1">The sequence shown here is derived from an EMBL/GenBank/DDBJ whole genome shotgun (WGS) entry which is preliminary data.</text>
</comment>
<dbReference type="Proteomes" id="UP001164250">
    <property type="component" value="Chromosome 5"/>
</dbReference>
<protein>
    <submittedName>
        <fullName evidence="1">Uncharacterized protein</fullName>
    </submittedName>
</protein>